<organism evidence="3 4">
    <name type="scientific">Streptomyces angustmyceticus</name>
    <dbReference type="NCBI Taxonomy" id="285578"/>
    <lineage>
        <taxon>Bacteria</taxon>
        <taxon>Bacillati</taxon>
        <taxon>Actinomycetota</taxon>
        <taxon>Actinomycetes</taxon>
        <taxon>Kitasatosporales</taxon>
        <taxon>Streptomycetaceae</taxon>
        <taxon>Streptomyces</taxon>
    </lineage>
</organism>
<accession>A0A5J4LF63</accession>
<feature type="compositionally biased region" description="Basic and acidic residues" evidence="1">
    <location>
        <begin position="104"/>
        <end position="121"/>
    </location>
</feature>
<keyword evidence="4" id="KW-1185">Reference proteome</keyword>
<dbReference type="OrthoDB" id="4335422at2"/>
<comment type="caution">
    <text evidence="3">The sequence shown here is derived from an EMBL/GenBank/DDBJ whole genome shotgun (WGS) entry which is preliminary data.</text>
</comment>
<feature type="region of interest" description="Disordered" evidence="1">
    <location>
        <begin position="98"/>
        <end position="124"/>
    </location>
</feature>
<keyword evidence="2" id="KW-0732">Signal</keyword>
<sequence>MRKTTGLLSVLMLGAAVAGPVASAQAAPAPAPVSAAASCHSLVVKTNSANDKALSADRAHSYKKAIGHNQATQKYAVQGQGACRHARHAEEIRDALRAAQQGARRAELNNKRAHAEHDARAGRAAFNDEEDVKMRMRNALRYV</sequence>
<evidence type="ECO:0000313" key="4">
    <source>
        <dbReference type="Proteomes" id="UP000325598"/>
    </source>
</evidence>
<feature type="chain" id="PRO_5023920827" description="Lipoprotein" evidence="2">
    <location>
        <begin position="27"/>
        <end position="143"/>
    </location>
</feature>
<proteinExistence type="predicted"/>
<evidence type="ECO:0000256" key="2">
    <source>
        <dbReference type="SAM" id="SignalP"/>
    </source>
</evidence>
<evidence type="ECO:0000256" key="1">
    <source>
        <dbReference type="SAM" id="MobiDB-lite"/>
    </source>
</evidence>
<dbReference type="EMBL" id="BLAG01000008">
    <property type="protein sequence ID" value="GES30571.1"/>
    <property type="molecule type" value="Genomic_DNA"/>
</dbReference>
<evidence type="ECO:0000313" key="3">
    <source>
        <dbReference type="EMBL" id="GES30571.1"/>
    </source>
</evidence>
<dbReference type="AlphaFoldDB" id="A0A5J4LF63"/>
<name>A0A5J4LF63_9ACTN</name>
<dbReference type="Proteomes" id="UP000325598">
    <property type="component" value="Unassembled WGS sequence"/>
</dbReference>
<feature type="signal peptide" evidence="2">
    <location>
        <begin position="1"/>
        <end position="26"/>
    </location>
</feature>
<gene>
    <name evidence="3" type="ORF">San01_30580</name>
</gene>
<reference evidence="3 4" key="1">
    <citation type="submission" date="2019-10" db="EMBL/GenBank/DDBJ databases">
        <title>Whole genome shotgun sequence of Streptomyces angustmyceticus NBRC 3934.</title>
        <authorList>
            <person name="Hosoyama A."/>
            <person name="Ichikawa N."/>
            <person name="Kimura A."/>
            <person name="Kitahashi Y."/>
            <person name="Komaki H."/>
            <person name="Uohara A."/>
        </authorList>
    </citation>
    <scope>NUCLEOTIDE SEQUENCE [LARGE SCALE GENOMIC DNA]</scope>
    <source>
        <strain evidence="3 4">NBRC 3934</strain>
    </source>
</reference>
<evidence type="ECO:0008006" key="5">
    <source>
        <dbReference type="Google" id="ProtNLM"/>
    </source>
</evidence>
<dbReference type="RefSeq" id="WP_143589121.1">
    <property type="nucleotide sequence ID" value="NZ_BLAG01000008.1"/>
</dbReference>
<protein>
    <recommendedName>
        <fullName evidence="5">Lipoprotein</fullName>
    </recommendedName>
</protein>
<dbReference type="GeneID" id="96751517"/>